<comment type="similarity">
    <text evidence="1">Belongs to the UDP-glycosyltransferase family.</text>
</comment>
<reference evidence="4" key="1">
    <citation type="journal article" date="2010" name="Mol. Biosyst.">
        <title>Moving posttranslational modifications forward to biosynthesize the glycosylated thiopeptide nocathiacin I in Nocardia sp. ATCC202099.</title>
        <authorList>
            <person name="Ding Y."/>
            <person name="Yu Y."/>
            <person name="Pan H."/>
            <person name="Guo H."/>
            <person name="Li Y."/>
            <person name="Liu W."/>
        </authorList>
    </citation>
    <scope>NUCLEOTIDE SEQUENCE</scope>
    <source>
        <strain evidence="4">ATCC 202099</strain>
    </source>
</reference>
<name>E5DUG2_9NOCA</name>
<gene>
    <name evidence="4" type="primary">nocS1</name>
</gene>
<evidence type="ECO:0000313" key="4">
    <source>
        <dbReference type="EMBL" id="ADR01066.1"/>
    </source>
</evidence>
<dbReference type="NCBIfam" id="TIGR01426">
    <property type="entry name" value="MGT"/>
    <property type="match status" value="1"/>
</dbReference>
<accession>E5DUG2</accession>
<organism evidence="4">
    <name type="scientific">Nocardia sp. ATCC 202099</name>
    <dbReference type="NCBI Taxonomy" id="930400"/>
    <lineage>
        <taxon>Bacteria</taxon>
        <taxon>Bacillati</taxon>
        <taxon>Actinomycetota</taxon>
        <taxon>Actinomycetes</taxon>
        <taxon>Mycobacteriales</taxon>
        <taxon>Nocardiaceae</taxon>
        <taxon>Nocardia</taxon>
    </lineage>
</organism>
<dbReference type="CDD" id="cd03784">
    <property type="entry name" value="GT1_Gtf-like"/>
    <property type="match status" value="1"/>
</dbReference>
<dbReference type="GO" id="GO:0017000">
    <property type="term" value="P:antibiotic biosynthetic process"/>
    <property type="evidence" value="ECO:0007669"/>
    <property type="project" value="UniProtKB-ARBA"/>
</dbReference>
<evidence type="ECO:0000256" key="1">
    <source>
        <dbReference type="ARBA" id="ARBA00009995"/>
    </source>
</evidence>
<protein>
    <submittedName>
        <fullName evidence="4">NocS1</fullName>
    </submittedName>
</protein>
<dbReference type="PANTHER" id="PTHR48050">
    <property type="entry name" value="STEROL 3-BETA-GLUCOSYLTRANSFERASE"/>
    <property type="match status" value="1"/>
</dbReference>
<feature type="domain" description="Erythromycin biosynthesis protein CIII-like C-terminal" evidence="3">
    <location>
        <begin position="254"/>
        <end position="368"/>
    </location>
</feature>
<dbReference type="PANTHER" id="PTHR48050:SF13">
    <property type="entry name" value="STEROL 3-BETA-GLUCOSYLTRANSFERASE UGT80A2"/>
    <property type="match status" value="1"/>
</dbReference>
<dbReference type="EMBL" id="GU564398">
    <property type="protein sequence ID" value="ADR01066.1"/>
    <property type="molecule type" value="Genomic_DNA"/>
</dbReference>
<proteinExistence type="inferred from homology"/>
<dbReference type="GO" id="GO:0009247">
    <property type="term" value="P:glycolipid biosynthetic process"/>
    <property type="evidence" value="ECO:0007669"/>
    <property type="project" value="UniProtKB-ARBA"/>
</dbReference>
<dbReference type="InterPro" id="IPR006326">
    <property type="entry name" value="UDPGT_MGT-like"/>
</dbReference>
<dbReference type="SMR" id="E5DUG2"/>
<dbReference type="Gene3D" id="3.40.50.2000">
    <property type="entry name" value="Glycogen Phosphorylase B"/>
    <property type="match status" value="2"/>
</dbReference>
<dbReference type="Pfam" id="PF06722">
    <property type="entry name" value="EryCIII-like_C"/>
    <property type="match status" value="1"/>
</dbReference>
<dbReference type="GO" id="GO:0008194">
    <property type="term" value="F:UDP-glycosyltransferase activity"/>
    <property type="evidence" value="ECO:0007669"/>
    <property type="project" value="InterPro"/>
</dbReference>
<dbReference type="CAZy" id="GT1">
    <property type="family name" value="Glycosyltransferase Family 1"/>
</dbReference>
<dbReference type="InterPro" id="IPR002213">
    <property type="entry name" value="UDP_glucos_trans"/>
</dbReference>
<evidence type="ECO:0000256" key="2">
    <source>
        <dbReference type="ARBA" id="ARBA00022679"/>
    </source>
</evidence>
<dbReference type="GO" id="GO:0016758">
    <property type="term" value="F:hexosyltransferase activity"/>
    <property type="evidence" value="ECO:0007669"/>
    <property type="project" value="InterPro"/>
</dbReference>
<dbReference type="SUPFAM" id="SSF53756">
    <property type="entry name" value="UDP-Glycosyltransferase/glycogen phosphorylase"/>
    <property type="match status" value="1"/>
</dbReference>
<dbReference type="InterPro" id="IPR010610">
    <property type="entry name" value="EryCIII-like_C"/>
</dbReference>
<keyword evidence="2" id="KW-0808">Transferase</keyword>
<sequence length="392" mass="41645">MASHGHVVPTLGVAEELVARGHRVTYPAAGDYATAVAETGARVLPYESVLVGRQLTGALGGGDPVANFELFLAEGAAILRAVRAAYGDRRPDLVVYDQMANGIGRLIAAEWGVPVVQTIPTPVYTDQFWAEDNTGKARGPMGRDPGAVAAAHARMQDALGRHGIDMPVAEYLAATSEALNIVFLPSAFQQDAEKLGERYVFVGPCLPKRDFLGEWRPPASELPVVLISLGTVYNENVDFFRSCVRDFADGAWHVVISLGDGVDPSVLGELPPNVEVHRWVSHAAVLEHASALVTHGGLGSVMTGLHWATPVVVVPVTPLVDIHARVVALGLGTRVEVADVQVGRLREAVDQVANDTAIRTAVAEMREHIRHAGGAAKAAEEIESYLGRVAIA</sequence>
<dbReference type="GO" id="GO:0016020">
    <property type="term" value="C:membrane"/>
    <property type="evidence" value="ECO:0007669"/>
    <property type="project" value="GOC"/>
</dbReference>
<dbReference type="AlphaFoldDB" id="E5DUG2"/>
<evidence type="ECO:0000259" key="3">
    <source>
        <dbReference type="Pfam" id="PF06722"/>
    </source>
</evidence>
<dbReference type="InterPro" id="IPR050426">
    <property type="entry name" value="Glycosyltransferase_28"/>
</dbReference>
<dbReference type="FunFam" id="3.40.50.2000:FF:000072">
    <property type="entry name" value="Glycosyl transferase"/>
    <property type="match status" value="1"/>
</dbReference>